<evidence type="ECO:0000313" key="5">
    <source>
        <dbReference type="EMBL" id="DAD27995.1"/>
    </source>
</evidence>
<sequence>MSYCYVVMFDAMNGRRTNRLEARYNSEVPSCLNSEDSRGPISLEIMTDPVTVSTGQTYDRSSIQKWLRAGHNTCPTRS</sequence>
<dbReference type="SMART" id="SM00504">
    <property type="entry name" value="Ubox"/>
    <property type="match status" value="1"/>
</dbReference>
<dbReference type="PROSITE" id="PS51698">
    <property type="entry name" value="U_BOX"/>
    <property type="match status" value="1"/>
</dbReference>
<comment type="pathway">
    <text evidence="1 3">Protein modification; protein ubiquitination.</text>
</comment>
<dbReference type="GO" id="GO:0061630">
    <property type="term" value="F:ubiquitin protein ligase activity"/>
    <property type="evidence" value="ECO:0007669"/>
    <property type="project" value="UniProtKB-UniRule"/>
</dbReference>
<name>A0A822YAG8_NELNU</name>
<comment type="function">
    <text evidence="3">Functions as an E3 ubiquitin ligase.</text>
</comment>
<dbReference type="UniPathway" id="UPA00143"/>
<dbReference type="GO" id="GO:0016567">
    <property type="term" value="P:protein ubiquitination"/>
    <property type="evidence" value="ECO:0007669"/>
    <property type="project" value="UniProtKB-UniRule"/>
</dbReference>
<dbReference type="EMBL" id="DUZY01000002">
    <property type="protein sequence ID" value="DAD27995.1"/>
    <property type="molecule type" value="Genomic_DNA"/>
</dbReference>
<accession>A0A822YAG8</accession>
<dbReference type="AlphaFoldDB" id="A0A822YAG8"/>
<evidence type="ECO:0000256" key="2">
    <source>
        <dbReference type="ARBA" id="ARBA00022679"/>
    </source>
</evidence>
<comment type="catalytic activity">
    <reaction evidence="3">
        <text>S-ubiquitinyl-[E2 ubiquitin-conjugating enzyme]-L-cysteine + [acceptor protein]-L-lysine = [E2 ubiquitin-conjugating enzyme]-L-cysteine + N(6)-ubiquitinyl-[acceptor protein]-L-lysine.</text>
        <dbReference type="EC" id="2.3.2.27"/>
    </reaction>
</comment>
<dbReference type="Pfam" id="PF04564">
    <property type="entry name" value="U-box"/>
    <property type="match status" value="1"/>
</dbReference>
<keyword evidence="6" id="KW-1185">Reference proteome</keyword>
<dbReference type="Proteomes" id="UP000607653">
    <property type="component" value="Unassembled WGS sequence"/>
</dbReference>
<dbReference type="CDD" id="cd16664">
    <property type="entry name" value="RING-Ubox_PUB"/>
    <property type="match status" value="1"/>
</dbReference>
<gene>
    <name evidence="5" type="ORF">HUJ06_029463</name>
</gene>
<dbReference type="InterPro" id="IPR003613">
    <property type="entry name" value="Ubox_domain"/>
</dbReference>
<evidence type="ECO:0000259" key="4">
    <source>
        <dbReference type="PROSITE" id="PS51698"/>
    </source>
</evidence>
<evidence type="ECO:0000256" key="1">
    <source>
        <dbReference type="ARBA" id="ARBA00004906"/>
    </source>
</evidence>
<dbReference type="PANTHER" id="PTHR22849:SF112">
    <property type="entry name" value="U-BOX DOMAIN-CONTAINING PROTEIN 26"/>
    <property type="match status" value="1"/>
</dbReference>
<dbReference type="SUPFAM" id="SSF57850">
    <property type="entry name" value="RING/U-box"/>
    <property type="match status" value="1"/>
</dbReference>
<dbReference type="PANTHER" id="PTHR22849">
    <property type="entry name" value="WDSAM1 PROTEIN"/>
    <property type="match status" value="1"/>
</dbReference>
<dbReference type="Gene3D" id="3.30.40.10">
    <property type="entry name" value="Zinc/RING finger domain, C3HC4 (zinc finger)"/>
    <property type="match status" value="1"/>
</dbReference>
<evidence type="ECO:0000313" key="6">
    <source>
        <dbReference type="Proteomes" id="UP000607653"/>
    </source>
</evidence>
<evidence type="ECO:0000256" key="3">
    <source>
        <dbReference type="RuleBase" id="RU369093"/>
    </source>
</evidence>
<dbReference type="InterPro" id="IPR013083">
    <property type="entry name" value="Znf_RING/FYVE/PHD"/>
</dbReference>
<proteinExistence type="predicted"/>
<feature type="domain" description="U-box" evidence="4">
    <location>
        <begin position="32"/>
        <end position="78"/>
    </location>
</feature>
<dbReference type="InterPro" id="IPR045185">
    <property type="entry name" value="PUB22/23/24-like"/>
</dbReference>
<comment type="caution">
    <text evidence="5">The sequence shown here is derived from an EMBL/GenBank/DDBJ whole genome shotgun (WGS) entry which is preliminary data.</text>
</comment>
<organism evidence="5 6">
    <name type="scientific">Nelumbo nucifera</name>
    <name type="common">Sacred lotus</name>
    <dbReference type="NCBI Taxonomy" id="4432"/>
    <lineage>
        <taxon>Eukaryota</taxon>
        <taxon>Viridiplantae</taxon>
        <taxon>Streptophyta</taxon>
        <taxon>Embryophyta</taxon>
        <taxon>Tracheophyta</taxon>
        <taxon>Spermatophyta</taxon>
        <taxon>Magnoliopsida</taxon>
        <taxon>Proteales</taxon>
        <taxon>Nelumbonaceae</taxon>
        <taxon>Nelumbo</taxon>
    </lineage>
</organism>
<reference evidence="5 6" key="1">
    <citation type="journal article" date="2020" name="Mol. Biol. Evol.">
        <title>Distinct Expression and Methylation Patterns for Genes with Different Fates following a Single Whole-Genome Duplication in Flowering Plants.</title>
        <authorList>
            <person name="Shi T."/>
            <person name="Rahmani R.S."/>
            <person name="Gugger P.F."/>
            <person name="Wang M."/>
            <person name="Li H."/>
            <person name="Zhang Y."/>
            <person name="Li Z."/>
            <person name="Wang Q."/>
            <person name="Van de Peer Y."/>
            <person name="Marchal K."/>
            <person name="Chen J."/>
        </authorList>
    </citation>
    <scope>NUCLEOTIDE SEQUENCE [LARGE SCALE GENOMIC DNA]</scope>
    <source>
        <tissue evidence="5">Leaf</tissue>
    </source>
</reference>
<dbReference type="InterPro" id="IPR045210">
    <property type="entry name" value="RING-Ubox_PUB"/>
</dbReference>
<dbReference type="EC" id="2.3.2.27" evidence="3"/>
<keyword evidence="3" id="KW-0833">Ubl conjugation pathway</keyword>
<keyword evidence="2 3" id="KW-0808">Transferase</keyword>
<protein>
    <recommendedName>
        <fullName evidence="3 4">U-box domain-containing protein</fullName>
        <ecNumber evidence="3">2.3.2.27</ecNumber>
    </recommendedName>
    <alternativeName>
        <fullName evidence="3">RING-type E3 ubiquitin transferase PUB</fullName>
    </alternativeName>
</protein>